<keyword evidence="1" id="KW-0472">Membrane</keyword>
<evidence type="ECO:0000313" key="2">
    <source>
        <dbReference type="EMBL" id="KAJ6218811.1"/>
    </source>
</evidence>
<feature type="transmembrane region" description="Helical" evidence="1">
    <location>
        <begin position="55"/>
        <end position="77"/>
    </location>
</feature>
<protein>
    <submittedName>
        <fullName evidence="2">Uncharacterized protein</fullName>
    </submittedName>
</protein>
<dbReference type="Proteomes" id="UP001142055">
    <property type="component" value="Chromosome 2"/>
</dbReference>
<dbReference type="OMA" id="WIYCLTI"/>
<evidence type="ECO:0000313" key="3">
    <source>
        <dbReference type="Proteomes" id="UP001142055"/>
    </source>
</evidence>
<proteinExistence type="predicted"/>
<accession>A0A9Q0RLK4</accession>
<dbReference type="EMBL" id="JAPWDV010000002">
    <property type="protein sequence ID" value="KAJ6218811.1"/>
    <property type="molecule type" value="Genomic_DNA"/>
</dbReference>
<keyword evidence="1" id="KW-1133">Transmembrane helix</keyword>
<dbReference type="AlphaFoldDB" id="A0A9Q0RLK4"/>
<sequence>MAENGPSTLTETIGLIFRAMRGLLVVLNSVIILFALFFVFSGKNLGGEKLQMVPWLRWIYCLTIISTAIYGIVVSLWTGKKCKFHLKMIMVYLILIALLTLIGIILSAVYVRKPTKYDIIFIVGSCFIMFILTTTTITFGYALKKTKLFRRMNMFSSS</sequence>
<comment type="caution">
    <text evidence="2">The sequence shown here is derived from an EMBL/GenBank/DDBJ whole genome shotgun (WGS) entry which is preliminary data.</text>
</comment>
<keyword evidence="3" id="KW-1185">Reference proteome</keyword>
<organism evidence="2 3">
    <name type="scientific">Blomia tropicalis</name>
    <name type="common">Mite</name>
    <dbReference type="NCBI Taxonomy" id="40697"/>
    <lineage>
        <taxon>Eukaryota</taxon>
        <taxon>Metazoa</taxon>
        <taxon>Ecdysozoa</taxon>
        <taxon>Arthropoda</taxon>
        <taxon>Chelicerata</taxon>
        <taxon>Arachnida</taxon>
        <taxon>Acari</taxon>
        <taxon>Acariformes</taxon>
        <taxon>Sarcoptiformes</taxon>
        <taxon>Astigmata</taxon>
        <taxon>Glycyphagoidea</taxon>
        <taxon>Echimyopodidae</taxon>
        <taxon>Blomia</taxon>
    </lineage>
</organism>
<keyword evidence="1" id="KW-0812">Transmembrane</keyword>
<feature type="transmembrane region" description="Helical" evidence="1">
    <location>
        <begin position="22"/>
        <end position="40"/>
    </location>
</feature>
<evidence type="ECO:0000256" key="1">
    <source>
        <dbReference type="SAM" id="Phobius"/>
    </source>
</evidence>
<dbReference type="OrthoDB" id="6513198at2759"/>
<name>A0A9Q0RLK4_BLOTA</name>
<feature type="transmembrane region" description="Helical" evidence="1">
    <location>
        <begin position="89"/>
        <end position="111"/>
    </location>
</feature>
<feature type="transmembrane region" description="Helical" evidence="1">
    <location>
        <begin position="117"/>
        <end position="143"/>
    </location>
</feature>
<reference evidence="2" key="1">
    <citation type="submission" date="2022-12" db="EMBL/GenBank/DDBJ databases">
        <title>Genome assemblies of Blomia tropicalis.</title>
        <authorList>
            <person name="Cui Y."/>
        </authorList>
    </citation>
    <scope>NUCLEOTIDE SEQUENCE</scope>
    <source>
        <tissue evidence="2">Adult mites</tissue>
    </source>
</reference>
<gene>
    <name evidence="2" type="ORF">RDWZM_004623</name>
</gene>